<accession>A0ABR4TJ01</accession>
<dbReference type="EMBL" id="AUNC01000067">
    <property type="protein sequence ID" value="KEO51130.1"/>
    <property type="molecule type" value="Genomic_DNA"/>
</dbReference>
<sequence>MGTADEFAVRVPVSRHPARSLRRDRFASVFTNNIRSLTIAE</sequence>
<comment type="caution">
    <text evidence="1">The sequence shown here is derived from an EMBL/GenBank/DDBJ whole genome shotgun (WGS) entry which is preliminary data.</text>
</comment>
<dbReference type="Proteomes" id="UP000027463">
    <property type="component" value="Unassembled WGS sequence"/>
</dbReference>
<protein>
    <submittedName>
        <fullName evidence="1">Uncharacterized protein</fullName>
    </submittedName>
</protein>
<evidence type="ECO:0000313" key="2">
    <source>
        <dbReference type="Proteomes" id="UP000027463"/>
    </source>
</evidence>
<evidence type="ECO:0000313" key="1">
    <source>
        <dbReference type="EMBL" id="KEO51130.1"/>
    </source>
</evidence>
<organism evidence="1 2">
    <name type="scientific">Thalassospira permensis NBRC 106175</name>
    <dbReference type="NCBI Taxonomy" id="1353532"/>
    <lineage>
        <taxon>Bacteria</taxon>
        <taxon>Pseudomonadati</taxon>
        <taxon>Pseudomonadota</taxon>
        <taxon>Alphaproteobacteria</taxon>
        <taxon>Rhodospirillales</taxon>
        <taxon>Thalassospiraceae</taxon>
        <taxon>Thalassospira</taxon>
    </lineage>
</organism>
<gene>
    <name evidence="1" type="ORF">SMB34_09515</name>
</gene>
<keyword evidence="2" id="KW-1185">Reference proteome</keyword>
<reference evidence="1 2" key="1">
    <citation type="submission" date="2013-07" db="EMBL/GenBank/DDBJ databases">
        <title>Thalassospira permensis NBRC 106175 Genome Sequencing.</title>
        <authorList>
            <person name="Lai Q."/>
            <person name="Shao Z."/>
        </authorList>
    </citation>
    <scope>NUCLEOTIDE SEQUENCE [LARGE SCALE GENOMIC DNA]</scope>
    <source>
        <strain evidence="1 2">NBRC 106175</strain>
    </source>
</reference>
<proteinExistence type="predicted"/>
<name>A0ABR4TJ01_9PROT</name>